<dbReference type="PROSITE" id="PS00974">
    <property type="entry name" value="MANNITOL_DHGENASE"/>
    <property type="match status" value="1"/>
</dbReference>
<evidence type="ECO:0000256" key="4">
    <source>
        <dbReference type="ARBA" id="ARBA00023027"/>
    </source>
</evidence>
<dbReference type="InterPro" id="IPR013328">
    <property type="entry name" value="6PGD_dom2"/>
</dbReference>
<dbReference type="FunFam" id="3.40.50.720:FF:000129">
    <property type="entry name" value="D-mannonate oxidoreductase"/>
    <property type="match status" value="1"/>
</dbReference>
<dbReference type="SUPFAM" id="SSF48179">
    <property type="entry name" value="6-phosphogluconate dehydrogenase C-terminal domain-like"/>
    <property type="match status" value="1"/>
</dbReference>
<dbReference type="RefSeq" id="WP_132432108.1">
    <property type="nucleotide sequence ID" value="NZ_SMFZ01000002.1"/>
</dbReference>
<dbReference type="PANTHER" id="PTHR43362">
    <property type="entry name" value="MANNITOL DEHYDROGENASE DSF1-RELATED"/>
    <property type="match status" value="1"/>
</dbReference>
<feature type="domain" description="Mannitol dehydrogenase C-terminal" evidence="8">
    <location>
        <begin position="292"/>
        <end position="478"/>
    </location>
</feature>
<evidence type="ECO:0000256" key="3">
    <source>
        <dbReference type="ARBA" id="ARBA00023002"/>
    </source>
</evidence>
<keyword evidence="3" id="KW-0560">Oxidoreductase</keyword>
<keyword evidence="4" id="KW-0520">NAD</keyword>
<dbReference type="Gene3D" id="3.40.50.720">
    <property type="entry name" value="NAD(P)-binding Rossmann-like Domain"/>
    <property type="match status" value="1"/>
</dbReference>
<accession>A0A4R1HKI9</accession>
<dbReference type="OrthoDB" id="271711at2"/>
<comment type="similarity">
    <text evidence="6">Belongs to the mannitol dehydrogenase family. UxuB subfamily.</text>
</comment>
<dbReference type="GO" id="GO:0019594">
    <property type="term" value="P:mannitol metabolic process"/>
    <property type="evidence" value="ECO:0007669"/>
    <property type="project" value="InterPro"/>
</dbReference>
<dbReference type="SUPFAM" id="SSF51735">
    <property type="entry name" value="NAD(P)-binding Rossmann-fold domains"/>
    <property type="match status" value="1"/>
</dbReference>
<dbReference type="InterPro" id="IPR008927">
    <property type="entry name" value="6-PGluconate_DH-like_C_sf"/>
</dbReference>
<dbReference type="InterPro" id="IPR000669">
    <property type="entry name" value="Mannitol_DH"/>
</dbReference>
<dbReference type="Proteomes" id="UP000295560">
    <property type="component" value="Unassembled WGS sequence"/>
</dbReference>
<dbReference type="InterPro" id="IPR013118">
    <property type="entry name" value="Mannitol_DH_C"/>
</dbReference>
<keyword evidence="10" id="KW-1185">Reference proteome</keyword>
<dbReference type="Pfam" id="PF01232">
    <property type="entry name" value="Mannitol_dh"/>
    <property type="match status" value="1"/>
</dbReference>
<name>A0A4R1HKI9_PSEEN</name>
<evidence type="ECO:0000256" key="5">
    <source>
        <dbReference type="ARBA" id="ARBA00048615"/>
    </source>
</evidence>
<gene>
    <name evidence="9" type="ORF">EV378_6935</name>
</gene>
<dbReference type="EMBL" id="SMFZ01000002">
    <property type="protein sequence ID" value="TCK22924.1"/>
    <property type="molecule type" value="Genomic_DNA"/>
</dbReference>
<dbReference type="InterPro" id="IPR013131">
    <property type="entry name" value="Mannitol_DH_N"/>
</dbReference>
<dbReference type="GO" id="GO:0008926">
    <property type="term" value="F:mannitol-1-phosphate 5-dehydrogenase activity"/>
    <property type="evidence" value="ECO:0007669"/>
    <property type="project" value="UniProtKB-EC"/>
</dbReference>
<dbReference type="PANTHER" id="PTHR43362:SF1">
    <property type="entry name" value="MANNITOL DEHYDROGENASE 2-RELATED"/>
    <property type="match status" value="1"/>
</dbReference>
<evidence type="ECO:0000259" key="7">
    <source>
        <dbReference type="Pfam" id="PF01232"/>
    </source>
</evidence>
<dbReference type="InterPro" id="IPR050988">
    <property type="entry name" value="Mannitol_DH/Oxidoreductase"/>
</dbReference>
<protein>
    <recommendedName>
        <fullName evidence="2">Mannitol-1-phosphate 5-dehydrogenase</fullName>
        <ecNumber evidence="1">1.1.1.17</ecNumber>
    </recommendedName>
</protein>
<evidence type="ECO:0000313" key="10">
    <source>
        <dbReference type="Proteomes" id="UP000295560"/>
    </source>
</evidence>
<evidence type="ECO:0000259" key="8">
    <source>
        <dbReference type="Pfam" id="PF08125"/>
    </source>
</evidence>
<evidence type="ECO:0000256" key="2">
    <source>
        <dbReference type="ARBA" id="ARBA00016219"/>
    </source>
</evidence>
<reference evidence="9 10" key="1">
    <citation type="submission" date="2019-03" db="EMBL/GenBank/DDBJ databases">
        <title>Sequencing the genomes of 1000 actinobacteria strains.</title>
        <authorList>
            <person name="Klenk H.-P."/>
        </authorList>
    </citation>
    <scope>NUCLEOTIDE SEQUENCE [LARGE SCALE GENOMIC DNA]</scope>
    <source>
        <strain evidence="9 10">DSM 44969</strain>
    </source>
</reference>
<evidence type="ECO:0000256" key="6">
    <source>
        <dbReference type="ARBA" id="ARBA00061451"/>
    </source>
</evidence>
<dbReference type="Gene3D" id="1.10.1040.10">
    <property type="entry name" value="N-(1-d-carboxylethyl)-l-norvaline Dehydrogenase, domain 2"/>
    <property type="match status" value="1"/>
</dbReference>
<dbReference type="InterPro" id="IPR023027">
    <property type="entry name" value="Mannitol_DH_CS"/>
</dbReference>
<sequence length="493" mass="53896">MQSQGSLETGSVWTDGIPGVDVPGYDRDGITTGIVHFGVGGFHRAHLAMYVDALLEAGEARDWGICGVGVLDGDRRMQQVLDAQNGLYALVRKEPDGTLSPRVIGSIVDYLFAPDDPERVIEKIADPSTRIVSLTITEGGYVIDQVTGEFDPSDPGIQADLAEGAVPRTVFGLVVEALARRRERGTGPLTIMSCDNMQGNGDTARRVFTGFAALRDKELGEWVAESVTFPNSMVDRITPATADSDREALAERFGVHDGWPVVCEPFTQWVLEDHFAAGRPEFDRVGVQLVDDVVPYEMMKLRLLNATHQALGYLGYLAGHRYVHEVAQDPEFAPFLRAYMDVEATPTLRPVPGIDLDEYKSTLMERFANPAVADTLLRINYGSSDRISLFLLPVVRHQLEHGGPVERSAAVVAGWARYAEATDEQGEPIQQQDRLADELTPLAQQQSTDPLAFLRYTPVFGNLADDERFAAAFTESLRILHADGARAAVAAVS</sequence>
<evidence type="ECO:0000313" key="9">
    <source>
        <dbReference type="EMBL" id="TCK22924.1"/>
    </source>
</evidence>
<feature type="domain" description="Mannitol dehydrogenase N-terminal" evidence="7">
    <location>
        <begin position="33"/>
        <end position="283"/>
    </location>
</feature>
<proteinExistence type="inferred from homology"/>
<dbReference type="Pfam" id="PF08125">
    <property type="entry name" value="Mannitol_dh_C"/>
    <property type="match status" value="1"/>
</dbReference>
<dbReference type="InterPro" id="IPR036291">
    <property type="entry name" value="NAD(P)-bd_dom_sf"/>
</dbReference>
<comment type="catalytic activity">
    <reaction evidence="5">
        <text>D-mannitol 1-phosphate + NAD(+) = beta-D-fructose 6-phosphate + NADH + H(+)</text>
        <dbReference type="Rhea" id="RHEA:19661"/>
        <dbReference type="ChEBI" id="CHEBI:15378"/>
        <dbReference type="ChEBI" id="CHEBI:57540"/>
        <dbReference type="ChEBI" id="CHEBI:57634"/>
        <dbReference type="ChEBI" id="CHEBI:57945"/>
        <dbReference type="ChEBI" id="CHEBI:61381"/>
        <dbReference type="EC" id="1.1.1.17"/>
    </reaction>
</comment>
<dbReference type="PRINTS" id="PR00084">
    <property type="entry name" value="MTLDHDRGNASE"/>
</dbReference>
<organism evidence="9 10">
    <name type="scientific">Pseudonocardia endophytica</name>
    <dbReference type="NCBI Taxonomy" id="401976"/>
    <lineage>
        <taxon>Bacteria</taxon>
        <taxon>Bacillati</taxon>
        <taxon>Actinomycetota</taxon>
        <taxon>Actinomycetes</taxon>
        <taxon>Pseudonocardiales</taxon>
        <taxon>Pseudonocardiaceae</taxon>
        <taxon>Pseudonocardia</taxon>
    </lineage>
</organism>
<dbReference type="AlphaFoldDB" id="A0A4R1HKI9"/>
<comment type="caution">
    <text evidence="9">The sequence shown here is derived from an EMBL/GenBank/DDBJ whole genome shotgun (WGS) entry which is preliminary data.</text>
</comment>
<dbReference type="EC" id="1.1.1.17" evidence="1"/>
<evidence type="ECO:0000256" key="1">
    <source>
        <dbReference type="ARBA" id="ARBA00012939"/>
    </source>
</evidence>